<keyword evidence="7 14" id="KW-0812">Transmembrane</keyword>
<evidence type="ECO:0000256" key="14">
    <source>
        <dbReference type="SAM" id="Phobius"/>
    </source>
</evidence>
<accession>A0A8H7RX98</accession>
<feature type="compositionally biased region" description="Basic and acidic residues" evidence="13">
    <location>
        <begin position="678"/>
        <end position="692"/>
    </location>
</feature>
<comment type="caution">
    <text evidence="16">The sequence shown here is derived from an EMBL/GenBank/DDBJ whole genome shotgun (WGS) entry which is preliminary data.</text>
</comment>
<dbReference type="InterPro" id="IPR026859">
    <property type="entry name" value="Myosin-bd"/>
</dbReference>
<dbReference type="EMBL" id="JAEPRB010000202">
    <property type="protein sequence ID" value="KAG2218957.1"/>
    <property type="molecule type" value="Genomic_DNA"/>
</dbReference>
<dbReference type="PANTHER" id="PTHR15989:SF5">
    <property type="entry name" value="VEZATIN"/>
    <property type="match status" value="1"/>
</dbReference>
<comment type="similarity">
    <text evidence="4">Belongs to the vezatin family.</text>
</comment>
<feature type="transmembrane region" description="Helical" evidence="14">
    <location>
        <begin position="179"/>
        <end position="201"/>
    </location>
</feature>
<keyword evidence="8" id="KW-0965">Cell junction</keyword>
<name>A0A8H7RX98_9FUNG</name>
<evidence type="ECO:0000256" key="6">
    <source>
        <dbReference type="ARBA" id="ARBA00022475"/>
    </source>
</evidence>
<feature type="region of interest" description="Disordered" evidence="13">
    <location>
        <begin position="604"/>
        <end position="692"/>
    </location>
</feature>
<keyword evidence="6" id="KW-1003">Cell membrane</keyword>
<dbReference type="Proteomes" id="UP000646827">
    <property type="component" value="Unassembled WGS sequence"/>
</dbReference>
<evidence type="ECO:0000256" key="12">
    <source>
        <dbReference type="ARBA" id="ARBA00023242"/>
    </source>
</evidence>
<keyword evidence="11 14" id="KW-0472">Membrane</keyword>
<keyword evidence="9 14" id="KW-1133">Transmembrane helix</keyword>
<evidence type="ECO:0000256" key="7">
    <source>
        <dbReference type="ARBA" id="ARBA00022692"/>
    </source>
</evidence>
<evidence type="ECO:0000256" key="3">
    <source>
        <dbReference type="ARBA" id="ARBA00004651"/>
    </source>
</evidence>
<dbReference type="GO" id="GO:0098609">
    <property type="term" value="P:cell-cell adhesion"/>
    <property type="evidence" value="ECO:0007669"/>
    <property type="project" value="InterPro"/>
</dbReference>
<dbReference type="AlphaFoldDB" id="A0A8H7RX98"/>
<evidence type="ECO:0000256" key="10">
    <source>
        <dbReference type="ARBA" id="ARBA00023054"/>
    </source>
</evidence>
<dbReference type="OrthoDB" id="21151at2759"/>
<protein>
    <recommendedName>
        <fullName evidence="5">Vezatin</fullName>
    </recommendedName>
</protein>
<dbReference type="GO" id="GO:0005634">
    <property type="term" value="C:nucleus"/>
    <property type="evidence" value="ECO:0007669"/>
    <property type="project" value="UniProtKB-SubCell"/>
</dbReference>
<evidence type="ECO:0000256" key="8">
    <source>
        <dbReference type="ARBA" id="ARBA00022949"/>
    </source>
</evidence>
<evidence type="ECO:0000313" key="16">
    <source>
        <dbReference type="EMBL" id="KAG2218957.1"/>
    </source>
</evidence>
<dbReference type="GO" id="GO:0017022">
    <property type="term" value="F:myosin binding"/>
    <property type="evidence" value="ECO:0007669"/>
    <property type="project" value="InterPro"/>
</dbReference>
<evidence type="ECO:0000256" key="11">
    <source>
        <dbReference type="ARBA" id="ARBA00023136"/>
    </source>
</evidence>
<evidence type="ECO:0000256" key="9">
    <source>
        <dbReference type="ARBA" id="ARBA00022989"/>
    </source>
</evidence>
<feature type="domain" description="Myosin-binding" evidence="15">
    <location>
        <begin position="185"/>
        <end position="453"/>
    </location>
</feature>
<evidence type="ECO:0000313" key="17">
    <source>
        <dbReference type="Proteomes" id="UP000646827"/>
    </source>
</evidence>
<organism evidence="16 17">
    <name type="scientific">Circinella minor</name>
    <dbReference type="NCBI Taxonomy" id="1195481"/>
    <lineage>
        <taxon>Eukaryota</taxon>
        <taxon>Fungi</taxon>
        <taxon>Fungi incertae sedis</taxon>
        <taxon>Mucoromycota</taxon>
        <taxon>Mucoromycotina</taxon>
        <taxon>Mucoromycetes</taxon>
        <taxon>Mucorales</taxon>
        <taxon>Lichtheimiaceae</taxon>
        <taxon>Circinella</taxon>
    </lineage>
</organism>
<dbReference type="GO" id="GO:0005886">
    <property type="term" value="C:plasma membrane"/>
    <property type="evidence" value="ECO:0007669"/>
    <property type="project" value="UniProtKB-SubCell"/>
</dbReference>
<feature type="compositionally biased region" description="Basic and acidic residues" evidence="13">
    <location>
        <begin position="604"/>
        <end position="650"/>
    </location>
</feature>
<evidence type="ECO:0000259" key="15">
    <source>
        <dbReference type="Pfam" id="PF12632"/>
    </source>
</evidence>
<feature type="region of interest" description="Disordered" evidence="13">
    <location>
        <begin position="515"/>
        <end position="555"/>
    </location>
</feature>
<evidence type="ECO:0000256" key="5">
    <source>
        <dbReference type="ARBA" id="ARBA00018125"/>
    </source>
</evidence>
<keyword evidence="17" id="KW-1185">Reference proteome</keyword>
<dbReference type="PANTHER" id="PTHR15989">
    <property type="entry name" value="VEZATIN"/>
    <property type="match status" value="1"/>
</dbReference>
<keyword evidence="12" id="KW-0539">Nucleus</keyword>
<sequence length="692" mass="78823">MTEFVVYEDTPFAEYLASIEGAESTVKLPPLKLHDMPDKRSNTSSWISQHILLPRWSGALYHYWRRSLFHDTFATCLPLAEETEFEEKFKYLVATSPLMSEVMSVHNASKKKHASAQRHMTDDYSTPTKKGSRAGKIGTIATISGLLIALGTETFITQQRQQHRQQQQQTLTTTTPLKLIATPAISLTMLLTGGVSMFFVYRHKRRSGIRQLYHTALTRLQTLMEQCETLDSKVHRTLITIQEIELVSRGYRLSTPLSPISRIEQTSKSRRCTVLRNRLAAMLRRAFIVYEEAIIDLVDHVNKNNLSRLYDMYNVRSVASLSSIDVVEEDNSNDGVSVERLRTLAQLMHAKRRECMMQLLALDIMSEGHDSIRRDYENNWKRVNAILTKLVDETKGFVTDIMDALQAELYKPALESSAPQSSSFGSSATDNRLKPFLHRLSSLDQQMRTLEAKFYLCNDDIRQLTSATNNIDDSNATSAEDLRERLKKEYMSIQKDFSQMVVEWEAGREALLGFLEPPELDPSPSSSASSQKENNLVSPLPSPSLEAQQGESQKLFDSEENDGIFDLPLPARASVFEAVAETIERNATRRPTKSRAERIAEMRVKREKEAHERSTKMDSQRMVHELKDVLDKRATDFDLEPKPEKDRNSDDYDGNNNTIDDKNRPGNNSVAVNNDDIYDTKSNPDDNNKEHN</sequence>
<keyword evidence="10" id="KW-0175">Coiled coil</keyword>
<comment type="subcellular location">
    <subcellularLocation>
        <location evidence="2">Cell junction</location>
        <location evidence="2">Adherens junction</location>
    </subcellularLocation>
    <subcellularLocation>
        <location evidence="3">Cell membrane</location>
        <topology evidence="3">Multi-pass membrane protein</topology>
    </subcellularLocation>
    <subcellularLocation>
        <location evidence="1">Nucleus</location>
    </subcellularLocation>
</comment>
<evidence type="ECO:0000256" key="1">
    <source>
        <dbReference type="ARBA" id="ARBA00004123"/>
    </source>
</evidence>
<feature type="region of interest" description="Disordered" evidence="13">
    <location>
        <begin position="112"/>
        <end position="131"/>
    </location>
</feature>
<dbReference type="Pfam" id="PF12632">
    <property type="entry name" value="Vezatin"/>
    <property type="match status" value="1"/>
</dbReference>
<evidence type="ECO:0000256" key="2">
    <source>
        <dbReference type="ARBA" id="ARBA00004536"/>
    </source>
</evidence>
<reference evidence="16 17" key="1">
    <citation type="submission" date="2020-12" db="EMBL/GenBank/DDBJ databases">
        <title>Metabolic potential, ecology and presence of endohyphal bacteria is reflected in genomic diversity of Mucoromycotina.</title>
        <authorList>
            <person name="Muszewska A."/>
            <person name="Okrasinska A."/>
            <person name="Steczkiewicz K."/>
            <person name="Drgas O."/>
            <person name="Orlowska M."/>
            <person name="Perlinska-Lenart U."/>
            <person name="Aleksandrzak-Piekarczyk T."/>
            <person name="Szatraj K."/>
            <person name="Zielenkiewicz U."/>
            <person name="Pilsyk S."/>
            <person name="Malc E."/>
            <person name="Mieczkowski P."/>
            <person name="Kruszewska J.S."/>
            <person name="Biernat P."/>
            <person name="Pawlowska J."/>
        </authorList>
    </citation>
    <scope>NUCLEOTIDE SEQUENCE [LARGE SCALE GENOMIC DNA]</scope>
    <source>
        <strain evidence="16 17">CBS 142.35</strain>
    </source>
</reference>
<evidence type="ECO:0000256" key="4">
    <source>
        <dbReference type="ARBA" id="ARBA00007245"/>
    </source>
</evidence>
<proteinExistence type="inferred from homology"/>
<gene>
    <name evidence="16" type="ORF">INT45_004649</name>
</gene>
<dbReference type="InterPro" id="IPR026858">
    <property type="entry name" value="Vezatin"/>
</dbReference>
<evidence type="ECO:0000256" key="13">
    <source>
        <dbReference type="SAM" id="MobiDB-lite"/>
    </source>
</evidence>